<reference evidence="1 2" key="1">
    <citation type="submission" date="2014-04" db="EMBL/GenBank/DDBJ databases">
        <authorList>
            <consortium name="DOE Joint Genome Institute"/>
            <person name="Kuo A."/>
            <person name="Kohler A."/>
            <person name="Nagy L.G."/>
            <person name="Floudas D."/>
            <person name="Copeland A."/>
            <person name="Barry K.W."/>
            <person name="Cichocki N."/>
            <person name="Veneault-Fourrey C."/>
            <person name="LaButti K."/>
            <person name="Lindquist E.A."/>
            <person name="Lipzen A."/>
            <person name="Lundell T."/>
            <person name="Morin E."/>
            <person name="Murat C."/>
            <person name="Sun H."/>
            <person name="Tunlid A."/>
            <person name="Henrissat B."/>
            <person name="Grigoriev I.V."/>
            <person name="Hibbett D.S."/>
            <person name="Martin F."/>
            <person name="Nordberg H.P."/>
            <person name="Cantor M.N."/>
            <person name="Hua S.X."/>
        </authorList>
    </citation>
    <scope>NUCLEOTIDE SEQUENCE [LARGE SCALE GENOMIC DNA]</scope>
    <source>
        <strain evidence="1 2">LaAM-08-1</strain>
    </source>
</reference>
<dbReference type="AlphaFoldDB" id="A0A0C9WZ62"/>
<dbReference type="HOGENOM" id="CLU_1673430_0_0_1"/>
<dbReference type="Proteomes" id="UP000054477">
    <property type="component" value="Unassembled WGS sequence"/>
</dbReference>
<name>A0A0C9WZ62_9AGAR</name>
<sequence length="158" mass="17383">STSSKHSKRCHSIPLYGYPSPTTTTVIMYLGRPQASEEAAAQYLSAFDSLPAPPTTPIGRARTCTSICTSAIIHVLSSTPLSSPLRTEYPQIFEIVGALEPLRDRFLVEKVRPVGNEGNKTKGWEVGPEEVQDWKEFWGRAMPVLMELGMRLDDAGFG</sequence>
<dbReference type="EMBL" id="KN838563">
    <property type="protein sequence ID" value="KIK05070.1"/>
    <property type="molecule type" value="Genomic_DNA"/>
</dbReference>
<feature type="non-terminal residue" evidence="1">
    <location>
        <position position="158"/>
    </location>
</feature>
<accession>A0A0C9WZ62</accession>
<reference evidence="2" key="2">
    <citation type="submission" date="2015-01" db="EMBL/GenBank/DDBJ databases">
        <title>Evolutionary Origins and Diversification of the Mycorrhizal Mutualists.</title>
        <authorList>
            <consortium name="DOE Joint Genome Institute"/>
            <consortium name="Mycorrhizal Genomics Consortium"/>
            <person name="Kohler A."/>
            <person name="Kuo A."/>
            <person name="Nagy L.G."/>
            <person name="Floudas D."/>
            <person name="Copeland A."/>
            <person name="Barry K.W."/>
            <person name="Cichocki N."/>
            <person name="Veneault-Fourrey C."/>
            <person name="LaButti K."/>
            <person name="Lindquist E.A."/>
            <person name="Lipzen A."/>
            <person name="Lundell T."/>
            <person name="Morin E."/>
            <person name="Murat C."/>
            <person name="Riley R."/>
            <person name="Ohm R."/>
            <person name="Sun H."/>
            <person name="Tunlid A."/>
            <person name="Henrissat B."/>
            <person name="Grigoriev I.V."/>
            <person name="Hibbett D.S."/>
            <person name="Martin F."/>
        </authorList>
    </citation>
    <scope>NUCLEOTIDE SEQUENCE [LARGE SCALE GENOMIC DNA]</scope>
    <source>
        <strain evidence="2">LaAM-08-1</strain>
    </source>
</reference>
<feature type="non-terminal residue" evidence="1">
    <location>
        <position position="1"/>
    </location>
</feature>
<evidence type="ECO:0000313" key="2">
    <source>
        <dbReference type="Proteomes" id="UP000054477"/>
    </source>
</evidence>
<evidence type="ECO:0000313" key="1">
    <source>
        <dbReference type="EMBL" id="KIK05070.1"/>
    </source>
</evidence>
<protein>
    <submittedName>
        <fullName evidence="1">Unplaced genomic scaffold K443scaffold_28, whole genome shotgun sequence</fullName>
    </submittedName>
</protein>
<organism evidence="1 2">
    <name type="scientific">Laccaria amethystina LaAM-08-1</name>
    <dbReference type="NCBI Taxonomy" id="1095629"/>
    <lineage>
        <taxon>Eukaryota</taxon>
        <taxon>Fungi</taxon>
        <taxon>Dikarya</taxon>
        <taxon>Basidiomycota</taxon>
        <taxon>Agaricomycotina</taxon>
        <taxon>Agaricomycetes</taxon>
        <taxon>Agaricomycetidae</taxon>
        <taxon>Agaricales</taxon>
        <taxon>Agaricineae</taxon>
        <taxon>Hydnangiaceae</taxon>
        <taxon>Laccaria</taxon>
    </lineage>
</organism>
<gene>
    <name evidence="1" type="ORF">K443DRAFT_46070</name>
</gene>
<keyword evidence="2" id="KW-1185">Reference proteome</keyword>
<proteinExistence type="predicted"/>
<dbReference type="OrthoDB" id="3177611at2759"/>